<dbReference type="Proteomes" id="UP000035057">
    <property type="component" value="Unassembled WGS sequence"/>
</dbReference>
<sequence length="157" mass="17580">MNIQAIFTFIALVAGASLAGTVYWQHLQNRRQLRILNSHRIAAHSAIQKRRMEVLEVRNRAKLLEDSVTGGATAVEKVHKAITDTTFGLIDMFSNDEDFRRSAQKAKESHDQTSQKIYRSVRTTNRALHILADTLIIGKSEKQSASKRPRSGGKPGQ</sequence>
<accession>A0A072N530</accession>
<organism evidence="1 2">
    <name type="scientific">Marinobacter nitratireducens</name>
    <dbReference type="NCBI Taxonomy" id="1137280"/>
    <lineage>
        <taxon>Bacteria</taxon>
        <taxon>Pseudomonadati</taxon>
        <taxon>Pseudomonadota</taxon>
        <taxon>Gammaproteobacteria</taxon>
        <taxon>Pseudomonadales</taxon>
        <taxon>Marinobacteraceae</taxon>
        <taxon>Marinobacter</taxon>
    </lineage>
</organism>
<proteinExistence type="predicted"/>
<name>A0A072N530_9GAMM</name>
<evidence type="ECO:0000313" key="1">
    <source>
        <dbReference type="EMBL" id="KEF32387.1"/>
    </source>
</evidence>
<comment type="caution">
    <text evidence="1">The sequence shown here is derived from an EMBL/GenBank/DDBJ whole genome shotgun (WGS) entry which is preliminary data.</text>
</comment>
<protein>
    <submittedName>
        <fullName evidence="1">Uncharacterized protein</fullName>
    </submittedName>
</protein>
<dbReference type="RefSeq" id="WP_036128986.1">
    <property type="nucleotide sequence ID" value="NZ_ANIE01000003.1"/>
</dbReference>
<evidence type="ECO:0000313" key="2">
    <source>
        <dbReference type="Proteomes" id="UP000035057"/>
    </source>
</evidence>
<dbReference type="PATRIC" id="fig|1137280.3.peg.837"/>
<dbReference type="STRING" id="1137280.D777_01021"/>
<dbReference type="AlphaFoldDB" id="A0A072N530"/>
<keyword evidence="2" id="KW-1185">Reference proteome</keyword>
<gene>
    <name evidence="1" type="ORF">D777_01021</name>
</gene>
<dbReference type="EMBL" id="ANIE01000003">
    <property type="protein sequence ID" value="KEF32387.1"/>
    <property type="molecule type" value="Genomic_DNA"/>
</dbReference>
<dbReference type="OrthoDB" id="6369291at2"/>
<reference evidence="1 2" key="1">
    <citation type="submission" date="2012-12" db="EMBL/GenBank/DDBJ databases">
        <title>Genome assembly of Marinobacter sp. AK21.</title>
        <authorList>
            <person name="Khatri I."/>
            <person name="Kumar R."/>
            <person name="Vaidya B."/>
            <person name="Subramanian S."/>
            <person name="Pinnaka A."/>
        </authorList>
    </citation>
    <scope>NUCLEOTIDE SEQUENCE [LARGE SCALE GENOMIC DNA]</scope>
    <source>
        <strain evidence="1 2">AK21</strain>
    </source>
</reference>